<dbReference type="SMART" id="SM00534">
    <property type="entry name" value="MUTSac"/>
    <property type="match status" value="1"/>
</dbReference>
<evidence type="ECO:0000256" key="5">
    <source>
        <dbReference type="ARBA" id="ARBA00029792"/>
    </source>
</evidence>
<keyword evidence="2" id="KW-0067">ATP-binding</keyword>
<keyword evidence="1" id="KW-0547">Nucleotide-binding</keyword>
<reference evidence="7 8" key="1">
    <citation type="journal article" name="Sci. Rep.">
        <title>Telomere-to-telomere assembled and centromere annotated genomes of the two main subspecies of the button mushroom Agaricus bisporus reveal especially polymorphic chromosome ends.</title>
        <authorList>
            <person name="Sonnenberg A.S.M."/>
            <person name="Sedaghat-Telgerd N."/>
            <person name="Lavrijssen B."/>
            <person name="Ohm R.A."/>
            <person name="Hendrickx P.M."/>
            <person name="Scholtmeijer K."/>
            <person name="Baars J.J.P."/>
            <person name="van Peer A."/>
        </authorList>
    </citation>
    <scope>NUCLEOTIDE SEQUENCE [LARGE SCALE GENOMIC DNA]</scope>
    <source>
        <strain evidence="7 8">H119_p4</strain>
    </source>
</reference>
<dbReference type="Proteomes" id="UP000629468">
    <property type="component" value="Unassembled WGS sequence"/>
</dbReference>
<dbReference type="EMBL" id="JABXXO010000005">
    <property type="protein sequence ID" value="KAF7777543.1"/>
    <property type="molecule type" value="Genomic_DNA"/>
</dbReference>
<name>A0A8H7F542_AGABI</name>
<feature type="domain" description="DNA mismatch repair proteins mutS family" evidence="6">
    <location>
        <begin position="103"/>
        <end position="119"/>
    </location>
</feature>
<comment type="caution">
    <text evidence="7">The sequence shown here is derived from an EMBL/GenBank/DDBJ whole genome shotgun (WGS) entry which is preliminary data.</text>
</comment>
<dbReference type="Pfam" id="PF00488">
    <property type="entry name" value="MutS_V"/>
    <property type="match status" value="1"/>
</dbReference>
<evidence type="ECO:0000256" key="4">
    <source>
        <dbReference type="ARBA" id="ARBA00023204"/>
    </source>
</evidence>
<dbReference type="InterPro" id="IPR045076">
    <property type="entry name" value="MutS"/>
</dbReference>
<keyword evidence="3" id="KW-0238">DNA-binding</keyword>
<dbReference type="GO" id="GO:0005524">
    <property type="term" value="F:ATP binding"/>
    <property type="evidence" value="ECO:0007669"/>
    <property type="project" value="UniProtKB-KW"/>
</dbReference>
<dbReference type="InterPro" id="IPR000432">
    <property type="entry name" value="DNA_mismatch_repair_MutS_C"/>
</dbReference>
<evidence type="ECO:0000256" key="1">
    <source>
        <dbReference type="ARBA" id="ARBA00022741"/>
    </source>
</evidence>
<protein>
    <recommendedName>
        <fullName evidence="5">MutS protein homolog 3</fullName>
    </recommendedName>
</protein>
<evidence type="ECO:0000313" key="8">
    <source>
        <dbReference type="Proteomes" id="UP000629468"/>
    </source>
</evidence>
<keyword evidence="4" id="KW-0227">DNA damage</keyword>
<dbReference type="GO" id="GO:0140664">
    <property type="term" value="F:ATP-dependent DNA damage sensor activity"/>
    <property type="evidence" value="ECO:0007669"/>
    <property type="project" value="InterPro"/>
</dbReference>
<dbReference type="GO" id="GO:0030983">
    <property type="term" value="F:mismatched DNA binding"/>
    <property type="evidence" value="ECO:0007669"/>
    <property type="project" value="InterPro"/>
</dbReference>
<organism evidence="7 8">
    <name type="scientific">Agaricus bisporus var. burnettii</name>
    <dbReference type="NCBI Taxonomy" id="192524"/>
    <lineage>
        <taxon>Eukaryota</taxon>
        <taxon>Fungi</taxon>
        <taxon>Dikarya</taxon>
        <taxon>Basidiomycota</taxon>
        <taxon>Agaricomycotina</taxon>
        <taxon>Agaricomycetes</taxon>
        <taxon>Agaricomycetidae</taxon>
        <taxon>Agaricales</taxon>
        <taxon>Agaricineae</taxon>
        <taxon>Agaricaceae</taxon>
        <taxon>Agaricus</taxon>
    </lineage>
</organism>
<evidence type="ECO:0000313" key="7">
    <source>
        <dbReference type="EMBL" id="KAF7777543.1"/>
    </source>
</evidence>
<dbReference type="PANTHER" id="PTHR11361:SF122">
    <property type="entry name" value="DNA MISMATCH REPAIR PROTEIN MSH3"/>
    <property type="match status" value="1"/>
</dbReference>
<accession>A0A8H7F542</accession>
<dbReference type="GO" id="GO:0006312">
    <property type="term" value="P:mitotic recombination"/>
    <property type="evidence" value="ECO:0007669"/>
    <property type="project" value="TreeGrafter"/>
</dbReference>
<dbReference type="InterPro" id="IPR027417">
    <property type="entry name" value="P-loop_NTPase"/>
</dbReference>
<sequence length="270" mass="29863">MIESVLHTPFVPNSVTMGYGRPRSKVITGPNMGGKSSFVRMVALVVLMAQIGSHVPAKSVRMGLHDSILTRMGASDDLAKGRSTFMVEMSETSDILHTASSRSLVILDELGRGTSTFDGMAIAGAVLQHLVEHTRSKTLFITHYPLTASEIERRYPKDVENIHMGYYVSDTRIDGTRDITFLYKVEPGITTESFGIECARLAQLPAPLLEAATTYAQDFQHKTEERIRQNKIMMALKLLKRCKEEEGLQLEMALAELKDLVGTLSLSKST</sequence>
<dbReference type="PANTHER" id="PTHR11361">
    <property type="entry name" value="DNA MISMATCH REPAIR PROTEIN MUTS FAMILY MEMBER"/>
    <property type="match status" value="1"/>
</dbReference>
<dbReference type="AlphaFoldDB" id="A0A8H7F542"/>
<dbReference type="Gene3D" id="3.40.50.300">
    <property type="entry name" value="P-loop containing nucleotide triphosphate hydrolases"/>
    <property type="match status" value="1"/>
</dbReference>
<proteinExistence type="predicted"/>
<keyword evidence="4" id="KW-0234">DNA repair</keyword>
<dbReference type="GO" id="GO:0005634">
    <property type="term" value="C:nucleus"/>
    <property type="evidence" value="ECO:0007669"/>
    <property type="project" value="TreeGrafter"/>
</dbReference>
<gene>
    <name evidence="7" type="ORF">Agabi119p4_3615</name>
</gene>
<evidence type="ECO:0000256" key="3">
    <source>
        <dbReference type="ARBA" id="ARBA00023125"/>
    </source>
</evidence>
<dbReference type="PROSITE" id="PS00486">
    <property type="entry name" value="DNA_MISMATCH_REPAIR_2"/>
    <property type="match status" value="1"/>
</dbReference>
<evidence type="ECO:0000256" key="2">
    <source>
        <dbReference type="ARBA" id="ARBA00022840"/>
    </source>
</evidence>
<dbReference type="SUPFAM" id="SSF52540">
    <property type="entry name" value="P-loop containing nucleoside triphosphate hydrolases"/>
    <property type="match status" value="1"/>
</dbReference>
<dbReference type="GO" id="GO:0006298">
    <property type="term" value="P:mismatch repair"/>
    <property type="evidence" value="ECO:0007669"/>
    <property type="project" value="InterPro"/>
</dbReference>
<evidence type="ECO:0000259" key="6">
    <source>
        <dbReference type="PROSITE" id="PS00486"/>
    </source>
</evidence>